<name>X0ZP43_9ZZZZ</name>
<dbReference type="InterPro" id="IPR006075">
    <property type="entry name" value="Asn/Gln-tRNA_Trfase_suB/E_cat"/>
</dbReference>
<proteinExistence type="predicted"/>
<gene>
    <name evidence="2" type="ORF">S01H4_01886</name>
</gene>
<protein>
    <recommendedName>
        <fullName evidence="1">Aspartyl/Glutamyl-tRNA(Gln) amidotransferase subunit B/E catalytic domain-containing protein</fullName>
    </recommendedName>
</protein>
<comment type="caution">
    <text evidence="2">The sequence shown here is derived from an EMBL/GenBank/DDBJ whole genome shotgun (WGS) entry which is preliminary data.</text>
</comment>
<feature type="non-terminal residue" evidence="2">
    <location>
        <position position="1"/>
    </location>
</feature>
<dbReference type="GO" id="GO:0016874">
    <property type="term" value="F:ligase activity"/>
    <property type="evidence" value="ECO:0007669"/>
    <property type="project" value="InterPro"/>
</dbReference>
<sequence>KIGLETHVELLTDSKMFCGCSTKFGTAPNTQTCPSVF</sequence>
<reference evidence="2" key="1">
    <citation type="journal article" date="2014" name="Front. Microbiol.">
        <title>High frequency of phylogenetically diverse reductive dehalogenase-homologous genes in deep subseafloor sedimentary metagenomes.</title>
        <authorList>
            <person name="Kawai M."/>
            <person name="Futagami T."/>
            <person name="Toyoda A."/>
            <person name="Takaki Y."/>
            <person name="Nishi S."/>
            <person name="Hori S."/>
            <person name="Arai W."/>
            <person name="Tsubouchi T."/>
            <person name="Morono Y."/>
            <person name="Uchiyama I."/>
            <person name="Ito T."/>
            <person name="Fujiyama A."/>
            <person name="Inagaki F."/>
            <person name="Takami H."/>
        </authorList>
    </citation>
    <scope>NUCLEOTIDE SEQUENCE</scope>
    <source>
        <strain evidence="2">Expedition CK06-06</strain>
    </source>
</reference>
<dbReference type="AlphaFoldDB" id="X0ZP43"/>
<dbReference type="EMBL" id="BART01000377">
    <property type="protein sequence ID" value="GAG71505.1"/>
    <property type="molecule type" value="Genomic_DNA"/>
</dbReference>
<feature type="domain" description="Aspartyl/Glutamyl-tRNA(Gln) amidotransferase subunit B/E catalytic" evidence="1">
    <location>
        <begin position="1"/>
        <end position="34"/>
    </location>
</feature>
<evidence type="ECO:0000313" key="2">
    <source>
        <dbReference type="EMBL" id="GAG71505.1"/>
    </source>
</evidence>
<dbReference type="SUPFAM" id="SSF55931">
    <property type="entry name" value="Glutamine synthetase/guanido kinase"/>
    <property type="match status" value="1"/>
</dbReference>
<dbReference type="InterPro" id="IPR014746">
    <property type="entry name" value="Gln_synth/guanido_kin_cat_dom"/>
</dbReference>
<organism evidence="2">
    <name type="scientific">marine sediment metagenome</name>
    <dbReference type="NCBI Taxonomy" id="412755"/>
    <lineage>
        <taxon>unclassified sequences</taxon>
        <taxon>metagenomes</taxon>
        <taxon>ecological metagenomes</taxon>
    </lineage>
</organism>
<dbReference type="Pfam" id="PF02934">
    <property type="entry name" value="GatB_N"/>
    <property type="match status" value="1"/>
</dbReference>
<evidence type="ECO:0000259" key="1">
    <source>
        <dbReference type="Pfam" id="PF02934"/>
    </source>
</evidence>
<accession>X0ZP43</accession>